<dbReference type="Pfam" id="PF08395">
    <property type="entry name" value="7tm_7"/>
    <property type="match status" value="1"/>
</dbReference>
<comment type="caution">
    <text evidence="6">The sequence shown here is derived from an EMBL/GenBank/DDBJ whole genome shotgun (WGS) entry which is preliminary data.</text>
</comment>
<keyword evidence="2" id="KW-1003">Cell membrane</keyword>
<keyword evidence="4" id="KW-1133">Transmembrane helix</keyword>
<dbReference type="InterPro" id="IPR013604">
    <property type="entry name" value="7TM_chemorcpt"/>
</dbReference>
<dbReference type="EMBL" id="JAHIBW010000004">
    <property type="protein sequence ID" value="KAG7311280.1"/>
    <property type="molecule type" value="Genomic_DNA"/>
</dbReference>
<comment type="subcellular location">
    <subcellularLocation>
        <location evidence="1">Cell membrane</location>
        <topology evidence="1">Multi-pass membrane protein</topology>
    </subcellularLocation>
</comment>
<protein>
    <submittedName>
        <fullName evidence="6">Uncharacterized protein</fullName>
    </submittedName>
</protein>
<dbReference type="Proteomes" id="UP000823941">
    <property type="component" value="Chromosome 4"/>
</dbReference>
<gene>
    <name evidence="6" type="ORF">JYU34_002311</name>
</gene>
<keyword evidence="5" id="KW-0472">Membrane</keyword>
<accession>A0ABQ7R1W9</accession>
<evidence type="ECO:0000256" key="5">
    <source>
        <dbReference type="ARBA" id="ARBA00023136"/>
    </source>
</evidence>
<evidence type="ECO:0000256" key="4">
    <source>
        <dbReference type="ARBA" id="ARBA00022989"/>
    </source>
</evidence>
<proteinExistence type="predicted"/>
<sequence>MFCIYQMLWFGKYVQVPIWFMPFMATEVIQLGMLPCLPGVITEMIANEIEKIKISLTNYLYDDNKGINDRGSAEGFLRYLQLRPLRCSVWRLLPVDLTLPVSLLSLCTTYLIVLIQFSDLY</sequence>
<evidence type="ECO:0000256" key="3">
    <source>
        <dbReference type="ARBA" id="ARBA00022692"/>
    </source>
</evidence>
<reference evidence="6 7" key="1">
    <citation type="submission" date="2021-06" db="EMBL/GenBank/DDBJ databases">
        <title>A haploid diamondback moth (Plutella xylostella L.) genome assembly resolves 31 chromosomes and identifies a diamide resistance mutation.</title>
        <authorList>
            <person name="Ward C.M."/>
            <person name="Perry K.D."/>
            <person name="Baker G."/>
            <person name="Powis K."/>
            <person name="Heckel D.G."/>
            <person name="Baxter S.W."/>
        </authorList>
    </citation>
    <scope>NUCLEOTIDE SEQUENCE [LARGE SCALE GENOMIC DNA]</scope>
    <source>
        <strain evidence="6 7">LV</strain>
        <tissue evidence="6">Single pupa</tissue>
    </source>
</reference>
<evidence type="ECO:0000256" key="1">
    <source>
        <dbReference type="ARBA" id="ARBA00004651"/>
    </source>
</evidence>
<evidence type="ECO:0000313" key="6">
    <source>
        <dbReference type="EMBL" id="KAG7311280.1"/>
    </source>
</evidence>
<evidence type="ECO:0000256" key="2">
    <source>
        <dbReference type="ARBA" id="ARBA00022475"/>
    </source>
</evidence>
<name>A0ABQ7R1W9_PLUXY</name>
<keyword evidence="7" id="KW-1185">Reference proteome</keyword>
<keyword evidence="3" id="KW-0812">Transmembrane</keyword>
<organism evidence="6 7">
    <name type="scientific">Plutella xylostella</name>
    <name type="common">Diamondback moth</name>
    <name type="synonym">Plutella maculipennis</name>
    <dbReference type="NCBI Taxonomy" id="51655"/>
    <lineage>
        <taxon>Eukaryota</taxon>
        <taxon>Metazoa</taxon>
        <taxon>Ecdysozoa</taxon>
        <taxon>Arthropoda</taxon>
        <taxon>Hexapoda</taxon>
        <taxon>Insecta</taxon>
        <taxon>Pterygota</taxon>
        <taxon>Neoptera</taxon>
        <taxon>Endopterygota</taxon>
        <taxon>Lepidoptera</taxon>
        <taxon>Glossata</taxon>
        <taxon>Ditrysia</taxon>
        <taxon>Yponomeutoidea</taxon>
        <taxon>Plutellidae</taxon>
        <taxon>Plutella</taxon>
    </lineage>
</organism>
<evidence type="ECO:0000313" key="7">
    <source>
        <dbReference type="Proteomes" id="UP000823941"/>
    </source>
</evidence>